<dbReference type="EMBL" id="MUGS01000027">
    <property type="protein sequence ID" value="OXG05053.1"/>
    <property type="molecule type" value="Genomic_DNA"/>
</dbReference>
<name>A0A227P6D4_9FLAO</name>
<dbReference type="Gene3D" id="3.40.50.720">
    <property type="entry name" value="NAD(P)-binding Rossmann-like Domain"/>
    <property type="match status" value="1"/>
</dbReference>
<dbReference type="InterPro" id="IPR051604">
    <property type="entry name" value="Ergot_Alk_Oxidoreductase"/>
</dbReference>
<keyword evidence="3" id="KW-1185">Reference proteome</keyword>
<evidence type="ECO:0000259" key="1">
    <source>
        <dbReference type="Pfam" id="PF05368"/>
    </source>
</evidence>
<dbReference type="PANTHER" id="PTHR43162">
    <property type="match status" value="1"/>
</dbReference>
<dbReference type="OrthoDB" id="9780595at2"/>
<evidence type="ECO:0000313" key="3">
    <source>
        <dbReference type="Proteomes" id="UP000214684"/>
    </source>
</evidence>
<dbReference type="AlphaFoldDB" id="A0A227P6D4"/>
<dbReference type="CDD" id="cd05269">
    <property type="entry name" value="TMR_SDR_a"/>
    <property type="match status" value="1"/>
</dbReference>
<comment type="caution">
    <text evidence="2">The sequence shown here is derived from an EMBL/GenBank/DDBJ whole genome shotgun (WGS) entry which is preliminary data.</text>
</comment>
<sequence>MKQKKLLIAGGTGSIGTQLIKNLVQLDIHFRVLVRTKEQGDLMKEMSQAEIAVGDLSDIASLIGVFEGIEKAFLLTEHCESSVELQLNFVTASHRAGVGHIVKISQLAADAGSEVCSLRYHGIVEKRIRDLGMVYTFLRYNIFMQGLILFDHFIKYEGKFFGAMGDALISVVDIRDIAAVASKILTEYGHENKIYTITGAEALSHYQMAEVLSRVLGKEVVYINLSTEEMRGALTLEGYPEQQTIGLIGDFVHHCRAEAAQINNTVHTITGAPAISFEKFVRDYAMFFK</sequence>
<dbReference type="PANTHER" id="PTHR43162:SF1">
    <property type="entry name" value="PRESTALK A DIFFERENTIATION PROTEIN A"/>
    <property type="match status" value="1"/>
</dbReference>
<accession>A0A227P6D4</accession>
<dbReference type="InterPro" id="IPR036291">
    <property type="entry name" value="NAD(P)-bd_dom_sf"/>
</dbReference>
<dbReference type="InterPro" id="IPR008030">
    <property type="entry name" value="NmrA-like"/>
</dbReference>
<dbReference type="Gene3D" id="3.90.25.10">
    <property type="entry name" value="UDP-galactose 4-epimerase, domain 1"/>
    <property type="match status" value="1"/>
</dbReference>
<dbReference type="Pfam" id="PF05368">
    <property type="entry name" value="NmrA"/>
    <property type="match status" value="1"/>
</dbReference>
<proteinExistence type="predicted"/>
<dbReference type="Proteomes" id="UP000214684">
    <property type="component" value="Unassembled WGS sequence"/>
</dbReference>
<feature type="domain" description="NmrA-like" evidence="1">
    <location>
        <begin position="3"/>
        <end position="240"/>
    </location>
</feature>
<reference evidence="2 3" key="1">
    <citation type="submission" date="2016-11" db="EMBL/GenBank/DDBJ databases">
        <title>Whole genomes of Flavobacteriaceae.</title>
        <authorList>
            <person name="Stine C."/>
            <person name="Li C."/>
            <person name="Tadesse D."/>
        </authorList>
    </citation>
    <scope>NUCLEOTIDE SEQUENCE [LARGE SCALE GENOMIC DNA]</scope>
    <source>
        <strain evidence="2 3">DSM 24704</strain>
    </source>
</reference>
<dbReference type="SUPFAM" id="SSF51735">
    <property type="entry name" value="NAD(P)-binding Rossmann-fold domains"/>
    <property type="match status" value="1"/>
</dbReference>
<organism evidence="2 3">
    <name type="scientific">Flavobacterium araucananum</name>
    <dbReference type="NCBI Taxonomy" id="946678"/>
    <lineage>
        <taxon>Bacteria</taxon>
        <taxon>Pseudomonadati</taxon>
        <taxon>Bacteroidota</taxon>
        <taxon>Flavobacteriia</taxon>
        <taxon>Flavobacteriales</taxon>
        <taxon>Flavobacteriaceae</taxon>
        <taxon>Flavobacterium</taxon>
    </lineage>
</organism>
<gene>
    <name evidence="2" type="ORF">B0A64_13550</name>
</gene>
<dbReference type="RefSeq" id="WP_089480059.1">
    <property type="nucleotide sequence ID" value="NZ_MUGS01000027.1"/>
</dbReference>
<protein>
    <recommendedName>
        <fullName evidence="1">NmrA-like domain-containing protein</fullName>
    </recommendedName>
</protein>
<evidence type="ECO:0000313" key="2">
    <source>
        <dbReference type="EMBL" id="OXG05053.1"/>
    </source>
</evidence>